<evidence type="ECO:0000256" key="1">
    <source>
        <dbReference type="SAM" id="SignalP"/>
    </source>
</evidence>
<reference evidence="2" key="2">
    <citation type="submission" date="2023-06" db="EMBL/GenBank/DDBJ databases">
        <authorList>
            <consortium name="Lawrence Berkeley National Laboratory"/>
            <person name="Mondo S.J."/>
            <person name="Hensen N."/>
            <person name="Bonometti L."/>
            <person name="Westerberg I."/>
            <person name="Brannstrom I.O."/>
            <person name="Guillou S."/>
            <person name="Cros-Aarteil S."/>
            <person name="Calhoun S."/>
            <person name="Haridas S."/>
            <person name="Kuo A."/>
            <person name="Pangilinan J."/>
            <person name="Riley R."/>
            <person name="Labutti K."/>
            <person name="Andreopoulos B."/>
            <person name="Lipzen A."/>
            <person name="Chen C."/>
            <person name="Yanf M."/>
            <person name="Daum C."/>
            <person name="Ng V."/>
            <person name="Clum A."/>
            <person name="Steindorff A."/>
            <person name="Ohm R."/>
            <person name="Martin F."/>
            <person name="Silar P."/>
            <person name="Natvig D."/>
            <person name="Lalanne C."/>
            <person name="Gautier V."/>
            <person name="Ament-Velasquez S.L."/>
            <person name="Kruys A."/>
            <person name="Hutchinson M.I."/>
            <person name="Powell A.J."/>
            <person name="Barry K."/>
            <person name="Miller A.N."/>
            <person name="Grigoriev I.V."/>
            <person name="Debuchy R."/>
            <person name="Gladieux P."/>
            <person name="Thoren M.H."/>
            <person name="Johannesson H."/>
        </authorList>
    </citation>
    <scope>NUCLEOTIDE SEQUENCE</scope>
    <source>
        <strain evidence="2">CBS 626.80</strain>
    </source>
</reference>
<protein>
    <submittedName>
        <fullName evidence="2">Uncharacterized protein</fullName>
    </submittedName>
</protein>
<dbReference type="Proteomes" id="UP001303222">
    <property type="component" value="Unassembled WGS sequence"/>
</dbReference>
<evidence type="ECO:0000313" key="3">
    <source>
        <dbReference type="Proteomes" id="UP001303222"/>
    </source>
</evidence>
<feature type="signal peptide" evidence="1">
    <location>
        <begin position="1"/>
        <end position="20"/>
    </location>
</feature>
<accession>A0AAN6NJX2</accession>
<feature type="chain" id="PRO_5042877952" evidence="1">
    <location>
        <begin position="21"/>
        <end position="71"/>
    </location>
</feature>
<dbReference type="AlphaFoldDB" id="A0AAN6NJX2"/>
<organism evidence="2 3">
    <name type="scientific">Pseudoneurospora amorphoporcata</name>
    <dbReference type="NCBI Taxonomy" id="241081"/>
    <lineage>
        <taxon>Eukaryota</taxon>
        <taxon>Fungi</taxon>
        <taxon>Dikarya</taxon>
        <taxon>Ascomycota</taxon>
        <taxon>Pezizomycotina</taxon>
        <taxon>Sordariomycetes</taxon>
        <taxon>Sordariomycetidae</taxon>
        <taxon>Sordariales</taxon>
        <taxon>Sordariaceae</taxon>
        <taxon>Pseudoneurospora</taxon>
    </lineage>
</organism>
<comment type="caution">
    <text evidence="2">The sequence shown here is derived from an EMBL/GenBank/DDBJ whole genome shotgun (WGS) entry which is preliminary data.</text>
</comment>
<gene>
    <name evidence="2" type="ORF">QBC32DRAFT_319467</name>
</gene>
<dbReference type="EMBL" id="MU859476">
    <property type="protein sequence ID" value="KAK3946905.1"/>
    <property type="molecule type" value="Genomic_DNA"/>
</dbReference>
<name>A0AAN6NJX2_9PEZI</name>
<keyword evidence="3" id="KW-1185">Reference proteome</keyword>
<evidence type="ECO:0000313" key="2">
    <source>
        <dbReference type="EMBL" id="KAK3946905.1"/>
    </source>
</evidence>
<keyword evidence="1" id="KW-0732">Signal</keyword>
<reference evidence="2" key="1">
    <citation type="journal article" date="2023" name="Mol. Phylogenet. Evol.">
        <title>Genome-scale phylogeny and comparative genomics of the fungal order Sordariales.</title>
        <authorList>
            <person name="Hensen N."/>
            <person name="Bonometti L."/>
            <person name="Westerberg I."/>
            <person name="Brannstrom I.O."/>
            <person name="Guillou S."/>
            <person name="Cros-Aarteil S."/>
            <person name="Calhoun S."/>
            <person name="Haridas S."/>
            <person name="Kuo A."/>
            <person name="Mondo S."/>
            <person name="Pangilinan J."/>
            <person name="Riley R."/>
            <person name="LaButti K."/>
            <person name="Andreopoulos B."/>
            <person name="Lipzen A."/>
            <person name="Chen C."/>
            <person name="Yan M."/>
            <person name="Daum C."/>
            <person name="Ng V."/>
            <person name="Clum A."/>
            <person name="Steindorff A."/>
            <person name="Ohm R.A."/>
            <person name="Martin F."/>
            <person name="Silar P."/>
            <person name="Natvig D.O."/>
            <person name="Lalanne C."/>
            <person name="Gautier V."/>
            <person name="Ament-Velasquez S.L."/>
            <person name="Kruys A."/>
            <person name="Hutchinson M.I."/>
            <person name="Powell A.J."/>
            <person name="Barry K."/>
            <person name="Miller A.N."/>
            <person name="Grigoriev I.V."/>
            <person name="Debuchy R."/>
            <person name="Gladieux P."/>
            <person name="Hiltunen Thoren M."/>
            <person name="Johannesson H."/>
        </authorList>
    </citation>
    <scope>NUCLEOTIDE SEQUENCE</scope>
    <source>
        <strain evidence="2">CBS 626.80</strain>
    </source>
</reference>
<sequence length="71" mass="7692">MKPQLLQHLFLSTLLGLCAANVVKAPAPRDLQDISNDSSLRTHTLSTKEGKRATAVSYDEEGKLQGTTIVL</sequence>
<proteinExistence type="predicted"/>